<proteinExistence type="inferred from homology"/>
<comment type="similarity">
    <text evidence="10">Belongs to the TRAFAC class myosin-kinesin ATPase superfamily. Myosin family.</text>
</comment>
<dbReference type="Gene3D" id="1.20.120.720">
    <property type="entry name" value="Myosin VI head, motor domain, U50 subdomain"/>
    <property type="match status" value="1"/>
</dbReference>
<evidence type="ECO:0000256" key="3">
    <source>
        <dbReference type="ARBA" id="ARBA00022771"/>
    </source>
</evidence>
<dbReference type="InterPro" id="IPR001609">
    <property type="entry name" value="Myosin_head_motor_dom-like"/>
</dbReference>
<organism evidence="15 16">
    <name type="scientific">Thraustotheca clavata</name>
    <dbReference type="NCBI Taxonomy" id="74557"/>
    <lineage>
        <taxon>Eukaryota</taxon>
        <taxon>Sar</taxon>
        <taxon>Stramenopiles</taxon>
        <taxon>Oomycota</taxon>
        <taxon>Saprolegniomycetes</taxon>
        <taxon>Saprolegniales</taxon>
        <taxon>Achlyaceae</taxon>
        <taxon>Thraustotheca</taxon>
    </lineage>
</organism>
<keyword evidence="7" id="KW-0505">Motor protein</keyword>
<dbReference type="PROSITE" id="PS51456">
    <property type="entry name" value="MYOSIN_MOTOR"/>
    <property type="match status" value="1"/>
</dbReference>
<dbReference type="InterPro" id="IPR017455">
    <property type="entry name" value="Znf_FYVE-rel"/>
</dbReference>
<evidence type="ECO:0000259" key="13">
    <source>
        <dbReference type="PROSITE" id="PS50178"/>
    </source>
</evidence>
<dbReference type="Gene3D" id="6.20.240.20">
    <property type="match status" value="1"/>
</dbReference>
<feature type="region of interest" description="Disordered" evidence="12">
    <location>
        <begin position="479"/>
        <end position="515"/>
    </location>
</feature>
<feature type="domain" description="Myosin motor" evidence="14">
    <location>
        <begin position="1"/>
        <end position="251"/>
    </location>
</feature>
<dbReference type="Gene3D" id="3.40.850.10">
    <property type="entry name" value="Kinesin motor domain"/>
    <property type="match status" value="1"/>
</dbReference>
<dbReference type="InterPro" id="IPR000048">
    <property type="entry name" value="IQ_motif_EF-hand-BS"/>
</dbReference>
<dbReference type="GO" id="GO:0007015">
    <property type="term" value="P:actin filament organization"/>
    <property type="evidence" value="ECO:0007669"/>
    <property type="project" value="TreeGrafter"/>
</dbReference>
<gene>
    <name evidence="15" type="ORF">THRCLA_10596</name>
</gene>
<keyword evidence="11" id="KW-0175">Coiled coil</keyword>
<dbReference type="SMART" id="SM00015">
    <property type="entry name" value="IQ"/>
    <property type="match status" value="5"/>
</dbReference>
<dbReference type="Pfam" id="PF01363">
    <property type="entry name" value="FYVE"/>
    <property type="match status" value="1"/>
</dbReference>
<dbReference type="PANTHER" id="PTHR13140">
    <property type="entry name" value="MYOSIN"/>
    <property type="match status" value="1"/>
</dbReference>
<evidence type="ECO:0000256" key="5">
    <source>
        <dbReference type="ARBA" id="ARBA00022840"/>
    </source>
</evidence>
<evidence type="ECO:0000256" key="2">
    <source>
        <dbReference type="ARBA" id="ARBA00022741"/>
    </source>
</evidence>
<dbReference type="GO" id="GO:0016020">
    <property type="term" value="C:membrane"/>
    <property type="evidence" value="ECO:0007669"/>
    <property type="project" value="TreeGrafter"/>
</dbReference>
<dbReference type="PANTHER" id="PTHR13140:SF845">
    <property type="entry name" value="MYOSIN-LIKE PROTEIN"/>
    <property type="match status" value="1"/>
</dbReference>
<dbReference type="InterPro" id="IPR027417">
    <property type="entry name" value="P-loop_NTPase"/>
</dbReference>
<dbReference type="InterPro" id="IPR036961">
    <property type="entry name" value="Kinesin_motor_dom_sf"/>
</dbReference>
<dbReference type="SMART" id="SM00242">
    <property type="entry name" value="MYSc"/>
    <property type="match status" value="1"/>
</dbReference>
<dbReference type="InterPro" id="IPR000306">
    <property type="entry name" value="Znf_FYVE"/>
</dbReference>
<comment type="caution">
    <text evidence="10">Lacks conserved residue(s) required for the propagation of feature annotation.</text>
</comment>
<dbReference type="OrthoDB" id="6108017at2759"/>
<dbReference type="GO" id="GO:0051015">
    <property type="term" value="F:actin filament binding"/>
    <property type="evidence" value="ECO:0007669"/>
    <property type="project" value="TreeGrafter"/>
</dbReference>
<dbReference type="GO" id="GO:0016459">
    <property type="term" value="C:myosin complex"/>
    <property type="evidence" value="ECO:0007669"/>
    <property type="project" value="UniProtKB-KW"/>
</dbReference>
<keyword evidence="8 10" id="KW-0009">Actin-binding</keyword>
<evidence type="ECO:0000256" key="6">
    <source>
        <dbReference type="ARBA" id="ARBA00023123"/>
    </source>
</evidence>
<feature type="region of interest" description="Actin-binding" evidence="10">
    <location>
        <begin position="114"/>
        <end position="136"/>
    </location>
</feature>
<evidence type="ECO:0000256" key="12">
    <source>
        <dbReference type="SAM" id="MobiDB-lite"/>
    </source>
</evidence>
<reference evidence="15 16" key="1">
    <citation type="journal article" date="2014" name="Genome Biol. Evol.">
        <title>The secreted proteins of Achlya hypogyna and Thraustotheca clavata identify the ancestral oomycete secretome and reveal gene acquisitions by horizontal gene transfer.</title>
        <authorList>
            <person name="Misner I."/>
            <person name="Blouin N."/>
            <person name="Leonard G."/>
            <person name="Richards T.A."/>
            <person name="Lane C.E."/>
        </authorList>
    </citation>
    <scope>NUCLEOTIDE SEQUENCE [LARGE SCALE GENOMIC DNA]</scope>
    <source>
        <strain evidence="15 16">ATCC 34112</strain>
    </source>
</reference>
<protein>
    <submittedName>
        <fullName evidence="15">Myosin</fullName>
    </submittedName>
</protein>
<evidence type="ECO:0000256" key="8">
    <source>
        <dbReference type="ARBA" id="ARBA00023203"/>
    </source>
</evidence>
<dbReference type="InterPro" id="IPR013083">
    <property type="entry name" value="Znf_RING/FYVE/PHD"/>
</dbReference>
<dbReference type="Proteomes" id="UP000243217">
    <property type="component" value="Unassembled WGS sequence"/>
</dbReference>
<keyword evidence="6 10" id="KW-0518">Myosin</keyword>
<dbReference type="Gene3D" id="1.20.58.530">
    <property type="match status" value="1"/>
</dbReference>
<dbReference type="EMBL" id="JNBS01003585">
    <property type="protein sequence ID" value="OQR85983.1"/>
    <property type="molecule type" value="Genomic_DNA"/>
</dbReference>
<evidence type="ECO:0000256" key="11">
    <source>
        <dbReference type="SAM" id="Coils"/>
    </source>
</evidence>
<evidence type="ECO:0000259" key="14">
    <source>
        <dbReference type="PROSITE" id="PS51456"/>
    </source>
</evidence>
<comment type="caution">
    <text evidence="15">The sequence shown here is derived from an EMBL/GenBank/DDBJ whole genome shotgun (WGS) entry which is preliminary data.</text>
</comment>
<dbReference type="PROSITE" id="PS50096">
    <property type="entry name" value="IQ"/>
    <property type="match status" value="4"/>
</dbReference>
<keyword evidence="5" id="KW-0067">ATP-binding</keyword>
<dbReference type="InterPro" id="IPR011011">
    <property type="entry name" value="Znf_FYVE_PHD"/>
</dbReference>
<evidence type="ECO:0000256" key="7">
    <source>
        <dbReference type="ARBA" id="ARBA00023175"/>
    </source>
</evidence>
<dbReference type="STRING" id="74557.A0A1V9YJR5"/>
<evidence type="ECO:0000256" key="1">
    <source>
        <dbReference type="ARBA" id="ARBA00022723"/>
    </source>
</evidence>
<feature type="compositionally biased region" description="Basic residues" evidence="12">
    <location>
        <begin position="485"/>
        <end position="494"/>
    </location>
</feature>
<dbReference type="SUPFAM" id="SSF52540">
    <property type="entry name" value="P-loop containing nucleoside triphosphate hydrolases"/>
    <property type="match status" value="2"/>
</dbReference>
<keyword evidence="2" id="KW-0547">Nucleotide-binding</keyword>
<keyword evidence="1" id="KW-0479">Metal-binding</keyword>
<feature type="non-terminal residue" evidence="15">
    <location>
        <position position="1"/>
    </location>
</feature>
<dbReference type="Pfam" id="PF00612">
    <property type="entry name" value="IQ"/>
    <property type="match status" value="3"/>
</dbReference>
<keyword evidence="16" id="KW-1185">Reference proteome</keyword>
<dbReference type="PROSITE" id="PS50178">
    <property type="entry name" value="ZF_FYVE"/>
    <property type="match status" value="1"/>
</dbReference>
<dbReference type="SUPFAM" id="SSF57903">
    <property type="entry name" value="FYVE/PHD zinc finger"/>
    <property type="match status" value="1"/>
</dbReference>
<dbReference type="Gene3D" id="3.30.40.10">
    <property type="entry name" value="Zinc/RING finger domain, C3HC4 (zinc finger)"/>
    <property type="match status" value="1"/>
</dbReference>
<dbReference type="SMART" id="SM00064">
    <property type="entry name" value="FYVE"/>
    <property type="match status" value="1"/>
</dbReference>
<evidence type="ECO:0000256" key="9">
    <source>
        <dbReference type="PROSITE-ProRule" id="PRU00091"/>
    </source>
</evidence>
<feature type="coiled-coil region" evidence="11">
    <location>
        <begin position="396"/>
        <end position="454"/>
    </location>
</feature>
<dbReference type="Pfam" id="PF00063">
    <property type="entry name" value="Myosin_head"/>
    <property type="match status" value="1"/>
</dbReference>
<feature type="compositionally biased region" description="Low complexity" evidence="12">
    <location>
        <begin position="502"/>
        <end position="514"/>
    </location>
</feature>
<dbReference type="Gene3D" id="1.20.5.190">
    <property type="match status" value="2"/>
</dbReference>
<evidence type="ECO:0000256" key="10">
    <source>
        <dbReference type="PROSITE-ProRule" id="PRU00782"/>
    </source>
</evidence>
<feature type="domain" description="FYVE-type" evidence="13">
    <location>
        <begin position="683"/>
        <end position="743"/>
    </location>
</feature>
<dbReference type="AlphaFoldDB" id="A0A1V9YJR5"/>
<dbReference type="GO" id="GO:0008270">
    <property type="term" value="F:zinc ion binding"/>
    <property type="evidence" value="ECO:0007669"/>
    <property type="project" value="UniProtKB-KW"/>
</dbReference>
<feature type="region of interest" description="Disordered" evidence="12">
    <location>
        <begin position="575"/>
        <end position="611"/>
    </location>
</feature>
<evidence type="ECO:0000313" key="15">
    <source>
        <dbReference type="EMBL" id="OQR85983.1"/>
    </source>
</evidence>
<dbReference type="GO" id="GO:0005524">
    <property type="term" value="F:ATP binding"/>
    <property type="evidence" value="ECO:0007669"/>
    <property type="project" value="UniProtKB-KW"/>
</dbReference>
<evidence type="ECO:0000313" key="16">
    <source>
        <dbReference type="Proteomes" id="UP000243217"/>
    </source>
</evidence>
<dbReference type="GO" id="GO:0005737">
    <property type="term" value="C:cytoplasm"/>
    <property type="evidence" value="ECO:0007669"/>
    <property type="project" value="TreeGrafter"/>
</dbReference>
<sequence length="759" mass="87449">VPKGTDRALATKYYKEFNDKNAMFSASPAHIRDGQFTVIHYAGPVAYSVEGFLEKNKDALIDSLLEVLLSAENSVLQDVYDQSSNASSATSKRRANANSAIGAVNVAEQFKTQLSDLLGTIEKTSPHYVRCIKPNDQNVPGSLYRPRTVEQLRSGGVLEAVKVARAGFPVRLTHPEFLVNYGTLLRRVRIPEIATFTQATEFPMMNEFTLVVDALHAKSAEKLLNHQHISLGKTKVFMRRRAFEDLETLKRRVYSHSAIHAQRIFRGSRDRHAYQQLRNATISVQCAYRCYRARVELETRRRAKASLMIQTWFRMRVARRRYLWFYRAVLYLQSKKRQKTAFLVVQFVRETKHATIIQKYVRRYMCKKKYARVLKRIVLLQCQWRRRQAVRQLLELRREMRNVHSLQADKKKLQDQLKKVESELAEKAALEEANRKMQAELEVMKVTLARVRSESDISFIDEVVPPPQPAIRHAHELTAESPGRPRQHRARRPPIGKARANSTASTVSTSSTSTVHRDSVVRAHQFLQDKAAEEIHEMRQMRRHSEAKVAPKLDMPFVFSEFVNTVVQVTNSIFDNNSSTAPNKSPVPPSPKLKSPGFGRPPLPKTRGRTLSVDPELTINENQDEYRYEDMLREHGILQHDEPELVEAQQRLEQRFRSMSSSRRRCDSSFSVASSFSGNVARWSKDSRCKECNCEFSLFVRRHHCRQCGFSFCFEHSSRRIPLPSQGYKDPVRVCDDCFEWVSSFNEQMMLLGDEANDA</sequence>
<accession>A0A1V9YJR5</accession>
<dbReference type="GO" id="GO:0000146">
    <property type="term" value="F:microfilament motor activity"/>
    <property type="evidence" value="ECO:0007669"/>
    <property type="project" value="TreeGrafter"/>
</dbReference>
<keyword evidence="4" id="KW-0862">Zinc</keyword>
<evidence type="ECO:0000256" key="4">
    <source>
        <dbReference type="ARBA" id="ARBA00022833"/>
    </source>
</evidence>
<keyword evidence="3 9" id="KW-0863">Zinc-finger</keyword>
<name>A0A1V9YJR5_9STRA</name>
<dbReference type="CDD" id="cd15760">
    <property type="entry name" value="FYVE_scVPS27p_like"/>
    <property type="match status" value="1"/>
</dbReference>